<keyword evidence="2" id="KW-0378">Hydrolase</keyword>
<gene>
    <name evidence="2" type="ORF">FEM33_23295</name>
</gene>
<dbReference type="PRINTS" id="PR00111">
    <property type="entry name" value="ABHYDROLASE"/>
</dbReference>
<dbReference type="EMBL" id="VBSN01000071">
    <property type="protein sequence ID" value="KAA6432651.1"/>
    <property type="molecule type" value="Genomic_DNA"/>
</dbReference>
<evidence type="ECO:0000313" key="3">
    <source>
        <dbReference type="Proteomes" id="UP000323994"/>
    </source>
</evidence>
<protein>
    <submittedName>
        <fullName evidence="2">Alpha/beta hydrolase</fullName>
    </submittedName>
</protein>
<dbReference type="GO" id="GO:0016787">
    <property type="term" value="F:hydrolase activity"/>
    <property type="evidence" value="ECO:0007669"/>
    <property type="project" value="UniProtKB-KW"/>
</dbReference>
<organism evidence="2 3">
    <name type="scientific">Dyadobacter flavalbus</name>
    <dbReference type="NCBI Taxonomy" id="2579942"/>
    <lineage>
        <taxon>Bacteria</taxon>
        <taxon>Pseudomonadati</taxon>
        <taxon>Bacteroidota</taxon>
        <taxon>Cytophagia</taxon>
        <taxon>Cytophagales</taxon>
        <taxon>Spirosomataceae</taxon>
        <taxon>Dyadobacter</taxon>
    </lineage>
</organism>
<reference evidence="2 3" key="1">
    <citation type="submission" date="2019-05" db="EMBL/GenBank/DDBJ databases">
        <authorList>
            <person name="Qu J.-H."/>
        </authorList>
    </citation>
    <scope>NUCLEOTIDE SEQUENCE [LARGE SCALE GENOMIC DNA]</scope>
    <source>
        <strain evidence="2 3">NS28</strain>
    </source>
</reference>
<dbReference type="Gene3D" id="3.40.50.1820">
    <property type="entry name" value="alpha/beta hydrolase"/>
    <property type="match status" value="1"/>
</dbReference>
<comment type="caution">
    <text evidence="2">The sequence shown here is derived from an EMBL/GenBank/DDBJ whole genome shotgun (WGS) entry which is preliminary data.</text>
</comment>
<feature type="domain" description="AB hydrolase-1" evidence="1">
    <location>
        <begin position="61"/>
        <end position="303"/>
    </location>
</feature>
<evidence type="ECO:0000259" key="1">
    <source>
        <dbReference type="Pfam" id="PF12697"/>
    </source>
</evidence>
<dbReference type="SUPFAM" id="SSF53474">
    <property type="entry name" value="alpha/beta-Hydrolases"/>
    <property type="match status" value="1"/>
</dbReference>
<dbReference type="Pfam" id="PF12697">
    <property type="entry name" value="Abhydrolase_6"/>
    <property type="match status" value="1"/>
</dbReference>
<dbReference type="OrthoDB" id="9799612at2"/>
<dbReference type="InterPro" id="IPR050266">
    <property type="entry name" value="AB_hydrolase_sf"/>
</dbReference>
<dbReference type="InterPro" id="IPR000073">
    <property type="entry name" value="AB_hydrolase_1"/>
</dbReference>
<sequence length="327" mass="36550">MFNLLNTWNNFWKHSHTARMPLTEKEPGERVPYPYAVKKIKIDGDIEIAYVDEGVKDAGVLLFIHGMGTGLPTWRKNMSMLTKRYRCIALDLPGHGFSDKGYFPYTIAFYTQCVISFIKKLALHAPTLIGHSMGAQTAFMVALKEPQLVNKLVMVAPSGVEPYTPVEKQLLIQTMAGVVASGNAFTHNKLNQIMGFRNDYQQASDFASSMAWYTDEAKAFGILLSRSVESMLLEGIDGILGEVRQPCLIVAGTEDFISPWIYLRGENFAELLAKQTARMANAKLVILPEGGHFVPYQMPDALNKELVKFIEEKHAVTKILEEITNGQ</sequence>
<dbReference type="AlphaFoldDB" id="A0A5M8QC81"/>
<dbReference type="InterPro" id="IPR029058">
    <property type="entry name" value="AB_hydrolase_fold"/>
</dbReference>
<evidence type="ECO:0000313" key="2">
    <source>
        <dbReference type="EMBL" id="KAA6432651.1"/>
    </source>
</evidence>
<dbReference type="Proteomes" id="UP000323994">
    <property type="component" value="Unassembled WGS sequence"/>
</dbReference>
<dbReference type="RefSeq" id="WP_139014381.1">
    <property type="nucleotide sequence ID" value="NZ_VBSN01000071.1"/>
</dbReference>
<proteinExistence type="predicted"/>
<accession>A0A5M8QC81</accession>
<dbReference type="PANTHER" id="PTHR43798">
    <property type="entry name" value="MONOACYLGLYCEROL LIPASE"/>
    <property type="match status" value="1"/>
</dbReference>
<name>A0A5M8QC81_9BACT</name>
<keyword evidence="3" id="KW-1185">Reference proteome</keyword>